<proteinExistence type="predicted"/>
<dbReference type="Proteomes" id="UP001610335">
    <property type="component" value="Unassembled WGS sequence"/>
</dbReference>
<gene>
    <name evidence="1" type="ORF">BDW59DRAFT_36114</name>
</gene>
<dbReference type="Gene3D" id="3.30.559.30">
    <property type="entry name" value="Nonribosomal peptide synthetase, condensation domain"/>
    <property type="match status" value="1"/>
</dbReference>
<sequence length="448" mass="49913">MQVGWSQVSPARWERSLSGMEDFLLTIGNAPVALYDGRQQYNIFSRVKVEINVPDVQSALQHAWKQLRHQQPDIATTIEDGKKVYETPDEAALQAWLDSTFIVSPITDAEELCRSAKPIRQATLYYLPNSSELVLRAHHYVIDGMGTILFWHTLLEALVSPGTDIKFGQEHIQLGVSLEAALGYTAPPTPEETKKANTLLMSYIEKLPGIGLVSDIGAAPAAQCQNMEYLFSPETTAALIQACKERQLSVTSAVHAAFIRMLMKHADPSSKTSRYTTANEYNLRPYLPAPYNTAQKAVSVYYAPIPFSIDLPASFSEIAQALNKSYHTTLKANPNVVNLTGHYTRVLANLAQTPEFQASPVAKEALVSSFGIVENHLQRTYGDVVTVKDFKFGFDVVLGMSGFFVYTFRDRVRLVYSFNDGYEEPERVGLYLRNIEKILVEEMLGLSA</sequence>
<dbReference type="InterPro" id="IPR023213">
    <property type="entry name" value="CAT-like_dom_sf"/>
</dbReference>
<evidence type="ECO:0008006" key="3">
    <source>
        <dbReference type="Google" id="ProtNLM"/>
    </source>
</evidence>
<evidence type="ECO:0000313" key="2">
    <source>
        <dbReference type="Proteomes" id="UP001610335"/>
    </source>
</evidence>
<keyword evidence="2" id="KW-1185">Reference proteome</keyword>
<protein>
    <recommendedName>
        <fullName evidence="3">Condensation domain-containing protein</fullName>
    </recommendedName>
</protein>
<reference evidence="1 2" key="1">
    <citation type="submission" date="2024-07" db="EMBL/GenBank/DDBJ databases">
        <title>Section-level genome sequencing and comparative genomics of Aspergillus sections Usti and Cavernicolus.</title>
        <authorList>
            <consortium name="Lawrence Berkeley National Laboratory"/>
            <person name="Nybo J.L."/>
            <person name="Vesth T.C."/>
            <person name="Theobald S."/>
            <person name="Frisvad J.C."/>
            <person name="Larsen T.O."/>
            <person name="Kjaerboelling I."/>
            <person name="Rothschild-Mancinelli K."/>
            <person name="Lyhne E.K."/>
            <person name="Kogle M.E."/>
            <person name="Barry K."/>
            <person name="Clum A."/>
            <person name="Na H."/>
            <person name="Ledsgaard L."/>
            <person name="Lin J."/>
            <person name="Lipzen A."/>
            <person name="Kuo A."/>
            <person name="Riley R."/>
            <person name="Mondo S."/>
            <person name="LaButti K."/>
            <person name="Haridas S."/>
            <person name="Pangalinan J."/>
            <person name="Salamov A.A."/>
            <person name="Simmons B.A."/>
            <person name="Magnuson J.K."/>
            <person name="Chen J."/>
            <person name="Drula E."/>
            <person name="Henrissat B."/>
            <person name="Wiebenga A."/>
            <person name="Lubbers R.J."/>
            <person name="Gomes A.C."/>
            <person name="Makela M.R."/>
            <person name="Stajich J."/>
            <person name="Grigoriev I.V."/>
            <person name="Mortensen U.H."/>
            <person name="De vries R.P."/>
            <person name="Baker S.E."/>
            <person name="Andersen M.R."/>
        </authorList>
    </citation>
    <scope>NUCLEOTIDE SEQUENCE [LARGE SCALE GENOMIC DNA]</scope>
    <source>
        <strain evidence="1 2">CBS 600.67</strain>
    </source>
</reference>
<comment type="caution">
    <text evidence="1">The sequence shown here is derived from an EMBL/GenBank/DDBJ whole genome shotgun (WGS) entry which is preliminary data.</text>
</comment>
<organism evidence="1 2">
    <name type="scientific">Aspergillus cavernicola</name>
    <dbReference type="NCBI Taxonomy" id="176166"/>
    <lineage>
        <taxon>Eukaryota</taxon>
        <taxon>Fungi</taxon>
        <taxon>Dikarya</taxon>
        <taxon>Ascomycota</taxon>
        <taxon>Pezizomycotina</taxon>
        <taxon>Eurotiomycetes</taxon>
        <taxon>Eurotiomycetidae</taxon>
        <taxon>Eurotiales</taxon>
        <taxon>Aspergillaceae</taxon>
        <taxon>Aspergillus</taxon>
        <taxon>Aspergillus subgen. Nidulantes</taxon>
    </lineage>
</organism>
<dbReference type="SUPFAM" id="SSF52777">
    <property type="entry name" value="CoA-dependent acyltransferases"/>
    <property type="match status" value="1"/>
</dbReference>
<dbReference type="PANTHER" id="PTHR42034">
    <property type="entry name" value="CHROMOSOME 7, WHOLE GENOME SHOTGUN SEQUENCE-RELATED"/>
    <property type="match status" value="1"/>
</dbReference>
<dbReference type="PANTHER" id="PTHR42034:SF1">
    <property type="entry name" value="CONDENSATION DOMAIN-CONTAINING PROTEIN"/>
    <property type="match status" value="1"/>
</dbReference>
<name>A0ABR4IRL7_9EURO</name>
<evidence type="ECO:0000313" key="1">
    <source>
        <dbReference type="EMBL" id="KAL2829512.1"/>
    </source>
</evidence>
<dbReference type="Gene3D" id="3.30.559.10">
    <property type="entry name" value="Chloramphenicol acetyltransferase-like domain"/>
    <property type="match status" value="1"/>
</dbReference>
<accession>A0ABR4IRL7</accession>
<dbReference type="EMBL" id="JBFXLS010000016">
    <property type="protein sequence ID" value="KAL2829512.1"/>
    <property type="molecule type" value="Genomic_DNA"/>
</dbReference>